<feature type="compositionally biased region" description="Low complexity" evidence="1">
    <location>
        <begin position="39"/>
        <end position="51"/>
    </location>
</feature>
<dbReference type="EMBL" id="CM029051">
    <property type="protein sequence ID" value="KAG2560251.1"/>
    <property type="molecule type" value="Genomic_DNA"/>
</dbReference>
<reference evidence="2" key="1">
    <citation type="submission" date="2020-05" db="EMBL/GenBank/DDBJ databases">
        <title>WGS assembly of Panicum virgatum.</title>
        <authorList>
            <person name="Lovell J.T."/>
            <person name="Jenkins J."/>
            <person name="Shu S."/>
            <person name="Juenger T.E."/>
            <person name="Schmutz J."/>
        </authorList>
    </citation>
    <scope>NUCLEOTIDE SEQUENCE</scope>
    <source>
        <strain evidence="2">AP13</strain>
    </source>
</reference>
<keyword evidence="3" id="KW-1185">Reference proteome</keyword>
<proteinExistence type="predicted"/>
<protein>
    <submittedName>
        <fullName evidence="2">Uncharacterized protein</fullName>
    </submittedName>
</protein>
<evidence type="ECO:0000313" key="2">
    <source>
        <dbReference type="EMBL" id="KAG2560251.1"/>
    </source>
</evidence>
<comment type="caution">
    <text evidence="2">The sequence shown here is derived from an EMBL/GenBank/DDBJ whole genome shotgun (WGS) entry which is preliminary data.</text>
</comment>
<evidence type="ECO:0000313" key="3">
    <source>
        <dbReference type="Proteomes" id="UP000823388"/>
    </source>
</evidence>
<sequence length="168" mass="18169">MRKIQPNYLSHGLAPREVDTCPPRPIHSSPAPPPPPSPSVSAAAPETGTQRGPRRPTTDLTILFRPPPRTRSDAAPSQPVTTAAASCSVPVARASPSWPGPLRPRMQQVGSPPTHAFRMEILRALSFHAGFVVAVRRAARFAWRTRLVVGTRGREDRRGDRRAVAGAD</sequence>
<dbReference type="AlphaFoldDB" id="A0A8T0PDQ3"/>
<feature type="region of interest" description="Disordered" evidence="1">
    <location>
        <begin position="1"/>
        <end position="111"/>
    </location>
</feature>
<gene>
    <name evidence="2" type="ORF">PVAP13_8KG068751</name>
</gene>
<evidence type="ECO:0000256" key="1">
    <source>
        <dbReference type="SAM" id="MobiDB-lite"/>
    </source>
</evidence>
<organism evidence="2 3">
    <name type="scientific">Panicum virgatum</name>
    <name type="common">Blackwell switchgrass</name>
    <dbReference type="NCBI Taxonomy" id="38727"/>
    <lineage>
        <taxon>Eukaryota</taxon>
        <taxon>Viridiplantae</taxon>
        <taxon>Streptophyta</taxon>
        <taxon>Embryophyta</taxon>
        <taxon>Tracheophyta</taxon>
        <taxon>Spermatophyta</taxon>
        <taxon>Magnoliopsida</taxon>
        <taxon>Liliopsida</taxon>
        <taxon>Poales</taxon>
        <taxon>Poaceae</taxon>
        <taxon>PACMAD clade</taxon>
        <taxon>Panicoideae</taxon>
        <taxon>Panicodae</taxon>
        <taxon>Paniceae</taxon>
        <taxon>Panicinae</taxon>
        <taxon>Panicum</taxon>
        <taxon>Panicum sect. Hiantes</taxon>
    </lineage>
</organism>
<feature type="compositionally biased region" description="Pro residues" evidence="1">
    <location>
        <begin position="22"/>
        <end position="38"/>
    </location>
</feature>
<name>A0A8T0PDQ3_PANVG</name>
<accession>A0A8T0PDQ3</accession>
<dbReference type="Proteomes" id="UP000823388">
    <property type="component" value="Chromosome 8K"/>
</dbReference>